<feature type="coiled-coil region" evidence="1">
    <location>
        <begin position="5"/>
        <end position="46"/>
    </location>
</feature>
<accession>A0A2C5YXM6</accession>
<gene>
    <name evidence="2" type="ORF">CDD80_3761</name>
</gene>
<evidence type="ECO:0000313" key="3">
    <source>
        <dbReference type="Proteomes" id="UP000226431"/>
    </source>
</evidence>
<dbReference type="AlphaFoldDB" id="A0A2C5YXM6"/>
<evidence type="ECO:0000313" key="2">
    <source>
        <dbReference type="EMBL" id="PHH73517.1"/>
    </source>
</evidence>
<protein>
    <submittedName>
        <fullName evidence="2">Uncharacterized protein</fullName>
    </submittedName>
</protein>
<dbReference type="Proteomes" id="UP000226431">
    <property type="component" value="Unassembled WGS sequence"/>
</dbReference>
<evidence type="ECO:0000256" key="1">
    <source>
        <dbReference type="SAM" id="Coils"/>
    </source>
</evidence>
<keyword evidence="1" id="KW-0175">Coiled coil</keyword>
<organism evidence="2 3">
    <name type="scientific">Ophiocordyceps camponoti-rufipedis</name>
    <dbReference type="NCBI Taxonomy" id="2004952"/>
    <lineage>
        <taxon>Eukaryota</taxon>
        <taxon>Fungi</taxon>
        <taxon>Dikarya</taxon>
        <taxon>Ascomycota</taxon>
        <taxon>Pezizomycotina</taxon>
        <taxon>Sordariomycetes</taxon>
        <taxon>Hypocreomycetidae</taxon>
        <taxon>Hypocreales</taxon>
        <taxon>Ophiocordycipitaceae</taxon>
        <taxon>Ophiocordyceps</taxon>
    </lineage>
</organism>
<sequence>MDNIVNELRLASEDNERRITSLEAENENLRGTLSAMIKDIENLKARQAVWVHLDGDAGAGEAGDGLVG</sequence>
<keyword evidence="3" id="KW-1185">Reference proteome</keyword>
<reference evidence="2 3" key="1">
    <citation type="submission" date="2017-06" db="EMBL/GenBank/DDBJ databases">
        <title>Ant-infecting Ophiocordyceps genomes reveal a high diversity of potential behavioral manipulation genes and a possible major role for enterotoxins.</title>
        <authorList>
            <person name="De Bekker C."/>
            <person name="Evans H.C."/>
            <person name="Brachmann A."/>
            <person name="Hughes D.P."/>
        </authorList>
    </citation>
    <scope>NUCLEOTIDE SEQUENCE [LARGE SCALE GENOMIC DNA]</scope>
    <source>
        <strain evidence="2 3">Map16</strain>
    </source>
</reference>
<proteinExistence type="predicted"/>
<dbReference type="EMBL" id="NJES01000338">
    <property type="protein sequence ID" value="PHH73517.1"/>
    <property type="molecule type" value="Genomic_DNA"/>
</dbReference>
<comment type="caution">
    <text evidence="2">The sequence shown here is derived from an EMBL/GenBank/DDBJ whole genome shotgun (WGS) entry which is preliminary data.</text>
</comment>
<name>A0A2C5YXM6_9HYPO</name>